<protein>
    <submittedName>
        <fullName evidence="1">Uncharacterized protein</fullName>
    </submittedName>
</protein>
<sequence length="87" mass="9691">MPRGRNLVAGCSPHVWTWRPFMCLCHGLLLNVVSDMEGAGAAVLIRSCSPISVSSAWQNVKILRESPGRRGKSRRNLNAWLHQLLNI</sequence>
<name>A0AAQ3UQH4_PASNO</name>
<proteinExistence type="predicted"/>
<accession>A0AAQ3UQH4</accession>
<dbReference type="Proteomes" id="UP001341281">
    <property type="component" value="Chromosome 09"/>
</dbReference>
<dbReference type="EMBL" id="CP144753">
    <property type="protein sequence ID" value="WVZ93579.1"/>
    <property type="molecule type" value="Genomic_DNA"/>
</dbReference>
<gene>
    <name evidence="1" type="ORF">U9M48_039547</name>
</gene>
<organism evidence="1 2">
    <name type="scientific">Paspalum notatum var. saurae</name>
    <dbReference type="NCBI Taxonomy" id="547442"/>
    <lineage>
        <taxon>Eukaryota</taxon>
        <taxon>Viridiplantae</taxon>
        <taxon>Streptophyta</taxon>
        <taxon>Embryophyta</taxon>
        <taxon>Tracheophyta</taxon>
        <taxon>Spermatophyta</taxon>
        <taxon>Magnoliopsida</taxon>
        <taxon>Liliopsida</taxon>
        <taxon>Poales</taxon>
        <taxon>Poaceae</taxon>
        <taxon>PACMAD clade</taxon>
        <taxon>Panicoideae</taxon>
        <taxon>Andropogonodae</taxon>
        <taxon>Paspaleae</taxon>
        <taxon>Paspalinae</taxon>
        <taxon>Paspalum</taxon>
    </lineage>
</organism>
<evidence type="ECO:0000313" key="2">
    <source>
        <dbReference type="Proteomes" id="UP001341281"/>
    </source>
</evidence>
<evidence type="ECO:0000313" key="1">
    <source>
        <dbReference type="EMBL" id="WVZ93579.1"/>
    </source>
</evidence>
<dbReference type="AlphaFoldDB" id="A0AAQ3UQH4"/>
<reference evidence="1 2" key="1">
    <citation type="submission" date="2024-02" db="EMBL/GenBank/DDBJ databases">
        <title>High-quality chromosome-scale genome assembly of Pensacola bahiagrass (Paspalum notatum Flugge var. saurae).</title>
        <authorList>
            <person name="Vega J.M."/>
            <person name="Podio M."/>
            <person name="Orjuela J."/>
            <person name="Siena L.A."/>
            <person name="Pessino S.C."/>
            <person name="Combes M.C."/>
            <person name="Mariac C."/>
            <person name="Albertini E."/>
            <person name="Pupilli F."/>
            <person name="Ortiz J.P.A."/>
            <person name="Leblanc O."/>
        </authorList>
    </citation>
    <scope>NUCLEOTIDE SEQUENCE [LARGE SCALE GENOMIC DNA]</scope>
    <source>
        <strain evidence="1">R1</strain>
        <tissue evidence="1">Leaf</tissue>
    </source>
</reference>
<keyword evidence="2" id="KW-1185">Reference proteome</keyword>